<dbReference type="CDD" id="cd04458">
    <property type="entry name" value="CSP_CDS"/>
    <property type="match status" value="1"/>
</dbReference>
<dbReference type="SUPFAM" id="SSF50249">
    <property type="entry name" value="Nucleic acid-binding proteins"/>
    <property type="match status" value="1"/>
</dbReference>
<sequence length="134" mass="14615">MGRILRYDDVRGYGFIEPADGGDDVFVHANDLGAARHLVRPGMLVEYDVEQGERGPKVSTVRIPDSARTAPVVGSPATVKREDDGMCDVLTTAEFTAEVTELLIQRVPSMTGEQIAQARQHLAELARGHGWLES</sequence>
<proteinExistence type="predicted"/>
<name>A0A3A9ZHA2_9ACTN</name>
<dbReference type="Pfam" id="PF00313">
    <property type="entry name" value="CSD"/>
    <property type="match status" value="1"/>
</dbReference>
<dbReference type="AlphaFoldDB" id="A0A3A9ZHA2"/>
<dbReference type="InterPro" id="IPR011129">
    <property type="entry name" value="CSD"/>
</dbReference>
<accession>A0A3A9ZHA2</accession>
<dbReference type="GO" id="GO:0003676">
    <property type="term" value="F:nucleic acid binding"/>
    <property type="evidence" value="ECO:0007669"/>
    <property type="project" value="InterPro"/>
</dbReference>
<gene>
    <name evidence="2" type="ORF">D7223_13745</name>
</gene>
<dbReference type="InterPro" id="IPR050181">
    <property type="entry name" value="Cold_shock_domain"/>
</dbReference>
<dbReference type="EMBL" id="RBAK01000004">
    <property type="protein sequence ID" value="RKN47801.1"/>
    <property type="molecule type" value="Genomic_DNA"/>
</dbReference>
<dbReference type="InterPro" id="IPR002059">
    <property type="entry name" value="CSP_DNA-bd"/>
</dbReference>
<dbReference type="Gene3D" id="2.40.50.140">
    <property type="entry name" value="Nucleic acid-binding proteins"/>
    <property type="match status" value="1"/>
</dbReference>
<organism evidence="2 3">
    <name type="scientific">Micromonospora endolithica</name>
    <dbReference type="NCBI Taxonomy" id="230091"/>
    <lineage>
        <taxon>Bacteria</taxon>
        <taxon>Bacillati</taxon>
        <taxon>Actinomycetota</taxon>
        <taxon>Actinomycetes</taxon>
        <taxon>Micromonosporales</taxon>
        <taxon>Micromonosporaceae</taxon>
        <taxon>Micromonospora</taxon>
    </lineage>
</organism>
<feature type="domain" description="CSD" evidence="1">
    <location>
        <begin position="1"/>
        <end position="63"/>
    </location>
</feature>
<dbReference type="SMART" id="SM00357">
    <property type="entry name" value="CSP"/>
    <property type="match status" value="1"/>
</dbReference>
<dbReference type="PRINTS" id="PR00050">
    <property type="entry name" value="COLDSHOCK"/>
</dbReference>
<dbReference type="Proteomes" id="UP000281726">
    <property type="component" value="Unassembled WGS sequence"/>
</dbReference>
<protein>
    <submittedName>
        <fullName evidence="2">Cold shock domain-containing protein</fullName>
    </submittedName>
</protein>
<comment type="caution">
    <text evidence="2">The sequence shown here is derived from an EMBL/GenBank/DDBJ whole genome shotgun (WGS) entry which is preliminary data.</text>
</comment>
<dbReference type="RefSeq" id="WP_120728762.1">
    <property type="nucleotide sequence ID" value="NZ_RBAK01000004.1"/>
</dbReference>
<evidence type="ECO:0000313" key="3">
    <source>
        <dbReference type="Proteomes" id="UP000281726"/>
    </source>
</evidence>
<evidence type="ECO:0000259" key="1">
    <source>
        <dbReference type="PROSITE" id="PS51857"/>
    </source>
</evidence>
<dbReference type="PROSITE" id="PS51857">
    <property type="entry name" value="CSD_2"/>
    <property type="match status" value="1"/>
</dbReference>
<keyword evidence="3" id="KW-1185">Reference proteome</keyword>
<evidence type="ECO:0000313" key="2">
    <source>
        <dbReference type="EMBL" id="RKN47801.1"/>
    </source>
</evidence>
<dbReference type="OrthoDB" id="4382049at2"/>
<reference evidence="2 3" key="1">
    <citation type="journal article" date="2004" name="Syst. Appl. Microbiol.">
        <title>Cryptoendolithic actinomycetes from antarctic sandstone rock samples: Micromonospora endolithica sp. nov. and two isolates related to Micromonospora coerulea Jensen 1932.</title>
        <authorList>
            <person name="Hirsch P."/>
            <person name="Mevs U."/>
            <person name="Kroppenstedt R.M."/>
            <person name="Schumann P."/>
            <person name="Stackebrandt E."/>
        </authorList>
    </citation>
    <scope>NUCLEOTIDE SEQUENCE [LARGE SCALE GENOMIC DNA]</scope>
    <source>
        <strain evidence="2 3">JCM 12677</strain>
    </source>
</reference>
<dbReference type="InterPro" id="IPR012340">
    <property type="entry name" value="NA-bd_OB-fold"/>
</dbReference>
<dbReference type="PANTHER" id="PTHR11544">
    <property type="entry name" value="COLD SHOCK DOMAIN CONTAINING PROTEINS"/>
    <property type="match status" value="1"/>
</dbReference>